<dbReference type="RefSeq" id="WP_330792869.1">
    <property type="nucleotide sequence ID" value="NZ_JAZEWV010000002.1"/>
</dbReference>
<keyword evidence="2" id="KW-1185">Reference proteome</keyword>
<gene>
    <name evidence="1" type="ORF">V2S66_03205</name>
</gene>
<name>A0ABU7P5A1_9ACTN</name>
<reference evidence="1 2" key="1">
    <citation type="submission" date="2023-12" db="EMBL/GenBank/DDBJ databases">
        <title>Streptomyces sp. V4-01.</title>
        <authorList>
            <person name="Somphong A."/>
            <person name="Phongsopitanun W."/>
        </authorList>
    </citation>
    <scope>NUCLEOTIDE SEQUENCE [LARGE SCALE GENOMIC DNA]</scope>
    <source>
        <strain evidence="1 2">V4-01</strain>
    </source>
</reference>
<protein>
    <submittedName>
        <fullName evidence="1">Uncharacterized protein</fullName>
    </submittedName>
</protein>
<evidence type="ECO:0000313" key="1">
    <source>
        <dbReference type="EMBL" id="MEE4540975.1"/>
    </source>
</evidence>
<proteinExistence type="predicted"/>
<organism evidence="1 2">
    <name type="scientific">Actinacidiphila polyblastidii</name>
    <dbReference type="NCBI Taxonomy" id="3110430"/>
    <lineage>
        <taxon>Bacteria</taxon>
        <taxon>Bacillati</taxon>
        <taxon>Actinomycetota</taxon>
        <taxon>Actinomycetes</taxon>
        <taxon>Kitasatosporales</taxon>
        <taxon>Streptomycetaceae</taxon>
        <taxon>Actinacidiphila</taxon>
    </lineage>
</organism>
<comment type="caution">
    <text evidence="1">The sequence shown here is derived from an EMBL/GenBank/DDBJ whole genome shotgun (WGS) entry which is preliminary data.</text>
</comment>
<dbReference type="EMBL" id="JAZEWV010000002">
    <property type="protein sequence ID" value="MEE4540975.1"/>
    <property type="molecule type" value="Genomic_DNA"/>
</dbReference>
<evidence type="ECO:0000313" key="2">
    <source>
        <dbReference type="Proteomes" id="UP001344658"/>
    </source>
</evidence>
<dbReference type="Proteomes" id="UP001344658">
    <property type="component" value="Unassembled WGS sequence"/>
</dbReference>
<sequence length="109" mass="11486">MPAPTIGRIVHYTLTAADADAINKRRSDFTAFGQTLAGTPDPGHRGATGHVAHVGNHARAGAICAAMIVQTFDGHAANLQVHLDGTDTYWATSRTEGDGEGHWVSLPRT</sequence>
<accession>A0ABU7P5A1</accession>